<protein>
    <submittedName>
        <fullName evidence="1">Unannotated protein</fullName>
    </submittedName>
</protein>
<dbReference type="CDD" id="cd10440">
    <property type="entry name" value="GIY-YIG_COG3680"/>
    <property type="match status" value="1"/>
</dbReference>
<name>A0A6J7RZS1_9ZZZZ</name>
<dbReference type="EMBL" id="CAFBPM010000059">
    <property type="protein sequence ID" value="CAB5034246.1"/>
    <property type="molecule type" value="Genomic_DNA"/>
</dbReference>
<organism evidence="1">
    <name type="scientific">freshwater metagenome</name>
    <dbReference type="NCBI Taxonomy" id="449393"/>
    <lineage>
        <taxon>unclassified sequences</taxon>
        <taxon>metagenomes</taxon>
        <taxon>ecological metagenomes</taxon>
    </lineage>
</organism>
<dbReference type="AlphaFoldDB" id="A0A6J7RZS1"/>
<proteinExistence type="predicted"/>
<dbReference type="Pfam" id="PF22945">
    <property type="entry name" value="LEM-3_GIY-YIG"/>
    <property type="match status" value="1"/>
</dbReference>
<gene>
    <name evidence="1" type="ORF">UFOPK4112_02002</name>
</gene>
<sequence>MIYNRHDSQIRATECRHKYPSLIVILSHNAMEILKNIDINSYVIYKNTLDTIGLYVYALCEINGNKRTPFYIGKGKGNRCLQHLSERNDTKKVEKIRKLISDNKFGIDILRHNIDSDRAAKLIEATCIDLLGVGELTNAVRGSGSAMGRMTIEEIYNINMAVETEIDGEHAGLAFLLNKTYKSGMSDLELFEVTRGIWFNPPRDESVKFAYATYGGIIKEVYSIHSWVSAGTQQYFTRDDIDDRLERNRMEFIGRKADDDIREKYVGKLIKKSRAYGTPFVKVGFSSKKIIK</sequence>
<accession>A0A6J7RZS1</accession>
<reference evidence="1" key="1">
    <citation type="submission" date="2020-05" db="EMBL/GenBank/DDBJ databases">
        <authorList>
            <person name="Chiriac C."/>
            <person name="Salcher M."/>
            <person name="Ghai R."/>
            <person name="Kavagutti S V."/>
        </authorList>
    </citation>
    <scope>NUCLEOTIDE SEQUENCE</scope>
</reference>
<evidence type="ECO:0000313" key="1">
    <source>
        <dbReference type="EMBL" id="CAB5034246.1"/>
    </source>
</evidence>